<protein>
    <submittedName>
        <fullName evidence="1">Uncharacterized protein</fullName>
    </submittedName>
</protein>
<evidence type="ECO:0000313" key="2">
    <source>
        <dbReference type="Proteomes" id="UP000308730"/>
    </source>
</evidence>
<dbReference type="Proteomes" id="UP000308730">
    <property type="component" value="Unassembled WGS sequence"/>
</dbReference>
<dbReference type="PANTHER" id="PTHR38846">
    <property type="entry name" value="C3H1-TYPE DOMAIN-CONTAINING PROTEIN"/>
    <property type="match status" value="1"/>
</dbReference>
<dbReference type="PANTHER" id="PTHR38846:SF1">
    <property type="entry name" value="C3H1-TYPE DOMAIN-CONTAINING PROTEIN"/>
    <property type="match status" value="1"/>
</dbReference>
<dbReference type="OrthoDB" id="6105938at2759"/>
<keyword evidence="2" id="KW-1185">Reference proteome</keyword>
<sequence>MVNTAPSVHIDAFFARHASFNYDPTQPIMQEFRRMTAGWGQKRRQKQMWNLRDAIAEQFNAYYGVDVNSDRAWREICAVLQIYPVPESMTKRKKAVKRLHVNIYDYIEAKRLGEPVKKFKSVGALAGYSYAEEKIFPLAHAKAGGLLKYLLKELSAHTYRSY</sequence>
<dbReference type="EMBL" id="SGPM01000125">
    <property type="protein sequence ID" value="THH29410.1"/>
    <property type="molecule type" value="Genomic_DNA"/>
</dbReference>
<gene>
    <name evidence="1" type="ORF">EUX98_g4783</name>
</gene>
<organism evidence="1 2">
    <name type="scientific">Antrodiella citrinella</name>
    <dbReference type="NCBI Taxonomy" id="2447956"/>
    <lineage>
        <taxon>Eukaryota</taxon>
        <taxon>Fungi</taxon>
        <taxon>Dikarya</taxon>
        <taxon>Basidiomycota</taxon>
        <taxon>Agaricomycotina</taxon>
        <taxon>Agaricomycetes</taxon>
        <taxon>Polyporales</taxon>
        <taxon>Steccherinaceae</taxon>
        <taxon>Antrodiella</taxon>
    </lineage>
</organism>
<accession>A0A4S4N140</accession>
<comment type="caution">
    <text evidence="1">The sequence shown here is derived from an EMBL/GenBank/DDBJ whole genome shotgun (WGS) entry which is preliminary data.</text>
</comment>
<reference evidence="1 2" key="1">
    <citation type="submission" date="2019-02" db="EMBL/GenBank/DDBJ databases">
        <title>Genome sequencing of the rare red list fungi Antrodiella citrinella (Flaviporus citrinellus).</title>
        <authorList>
            <person name="Buettner E."/>
            <person name="Kellner H."/>
        </authorList>
    </citation>
    <scope>NUCLEOTIDE SEQUENCE [LARGE SCALE GENOMIC DNA]</scope>
    <source>
        <strain evidence="1 2">DSM 108506</strain>
    </source>
</reference>
<evidence type="ECO:0000313" key="1">
    <source>
        <dbReference type="EMBL" id="THH29410.1"/>
    </source>
</evidence>
<proteinExistence type="predicted"/>
<dbReference type="AlphaFoldDB" id="A0A4S4N140"/>
<name>A0A4S4N140_9APHY</name>